<name>A0A5B8VKD7_9BACT</name>
<accession>A0A5B8VKD7</accession>
<protein>
    <recommendedName>
        <fullName evidence="2">SusE outer membrane protein domain-containing protein</fullName>
    </recommendedName>
</protein>
<dbReference type="PROSITE" id="PS51257">
    <property type="entry name" value="PROKAR_LIPOPROTEIN"/>
    <property type="match status" value="1"/>
</dbReference>
<dbReference type="CDD" id="cd12967">
    <property type="entry name" value="CBM_SusE-F_like_u1"/>
    <property type="match status" value="1"/>
</dbReference>
<sequence>MKIRFNFICMLVSALMLSFASCKKDQTLVVATPSTPVSLTASQSTIVLSEDNAADKAVDLSWNKADFGYAAAISYLLQVSYKDSAFSRFSSLGMGQATSTSFTVADLNTLLLGAKYQPNEASEVKIRVLAQVADSLYAYSDPLTITVTPYVAKRVIPYPFLYVPGDYQGWAPDADIIAKLYSIKDDGKYEGYLNLTKADNPFKFTVDPNWDGVQYAAGATEGTIATSGDNLDIAGAGYYLIQADTKALTWSATLENWGIVGDAAGGWGDNDDIMFDFDPENQVLTKTVQLNAGLLKLRANHKWDLNIGTGDVYGADNYTIAEAGTYVITLDLRVPKEPVVTMTLQ</sequence>
<dbReference type="Proteomes" id="UP000321291">
    <property type="component" value="Chromosome"/>
</dbReference>
<dbReference type="CDD" id="cd00063">
    <property type="entry name" value="FN3"/>
    <property type="match status" value="1"/>
</dbReference>
<evidence type="ECO:0000256" key="1">
    <source>
        <dbReference type="SAM" id="SignalP"/>
    </source>
</evidence>
<dbReference type="Gene3D" id="2.60.40.3620">
    <property type="match status" value="2"/>
</dbReference>
<feature type="signal peptide" evidence="1">
    <location>
        <begin position="1"/>
        <end position="20"/>
    </location>
</feature>
<dbReference type="KEGG" id="agi:FSB73_06855"/>
<keyword evidence="4" id="KW-1185">Reference proteome</keyword>
<evidence type="ECO:0000313" key="4">
    <source>
        <dbReference type="Proteomes" id="UP000321291"/>
    </source>
</evidence>
<proteinExistence type="predicted"/>
<dbReference type="InterPro" id="IPR025970">
    <property type="entry name" value="SusE"/>
</dbReference>
<feature type="domain" description="SusE outer membrane protein" evidence="2">
    <location>
        <begin position="24"/>
        <end position="128"/>
    </location>
</feature>
<dbReference type="EMBL" id="CP042434">
    <property type="protein sequence ID" value="QEC71425.1"/>
    <property type="molecule type" value="Genomic_DNA"/>
</dbReference>
<dbReference type="InterPro" id="IPR003961">
    <property type="entry name" value="FN3_dom"/>
</dbReference>
<dbReference type="AlphaFoldDB" id="A0A5B8VKD7"/>
<keyword evidence="1" id="KW-0732">Signal</keyword>
<evidence type="ECO:0000313" key="3">
    <source>
        <dbReference type="EMBL" id="QEC71425.1"/>
    </source>
</evidence>
<feature type="chain" id="PRO_5022985571" description="SusE outer membrane protein domain-containing protein" evidence="1">
    <location>
        <begin position="21"/>
        <end position="345"/>
    </location>
</feature>
<dbReference type="OrthoDB" id="975117at2"/>
<dbReference type="Pfam" id="PF14292">
    <property type="entry name" value="SusE"/>
    <property type="match status" value="1"/>
</dbReference>
<organism evidence="3 4">
    <name type="scientific">Arachidicoccus ginsenosidivorans</name>
    <dbReference type="NCBI Taxonomy" id="496057"/>
    <lineage>
        <taxon>Bacteria</taxon>
        <taxon>Pseudomonadati</taxon>
        <taxon>Bacteroidota</taxon>
        <taxon>Chitinophagia</taxon>
        <taxon>Chitinophagales</taxon>
        <taxon>Chitinophagaceae</taxon>
        <taxon>Arachidicoccus</taxon>
    </lineage>
</organism>
<reference evidence="3 4" key="1">
    <citation type="journal article" date="2017" name="Int. J. Syst. Evol. Microbiol.">
        <title>Arachidicoccus ginsenosidivorans sp. nov., with ginsenoside-converting activity isolated from ginseng cultivating soil.</title>
        <authorList>
            <person name="Siddiqi M.Z."/>
            <person name="Aslam Z."/>
            <person name="Im W.T."/>
        </authorList>
    </citation>
    <scope>NUCLEOTIDE SEQUENCE [LARGE SCALE GENOMIC DNA]</scope>
    <source>
        <strain evidence="3 4">Gsoil 809</strain>
    </source>
</reference>
<dbReference type="RefSeq" id="WP_146780799.1">
    <property type="nucleotide sequence ID" value="NZ_CP042434.1"/>
</dbReference>
<evidence type="ECO:0000259" key="2">
    <source>
        <dbReference type="Pfam" id="PF14292"/>
    </source>
</evidence>
<gene>
    <name evidence="3" type="ORF">FSB73_06855</name>
</gene>